<comment type="caution">
    <text evidence="1">The sequence shown here is derived from an EMBL/GenBank/DDBJ whole genome shotgun (WGS) entry which is preliminary data.</text>
</comment>
<dbReference type="EMBL" id="NWSH01001678">
    <property type="protein sequence ID" value="PCG70443.1"/>
    <property type="molecule type" value="Genomic_DNA"/>
</dbReference>
<sequence>MFVLCIGTSLQQTTVNVTTLSSAKLVYFDKIADMQIRQDDWKMVVYYNMTTYWRSLQNIADYVTHLNSLTKKEPTLISIASQLEHEIKEIQHYNDVLQSEHGRRKKRGLINGIGNAANYLFGVLDEDFAKKYDRDINLIQTNENHLLTLYKEQTSIVEGEYNILKRNEDIMNKQFTLINKRIQEANEHIRLDSNLLNVMSTALAANLIISNIRRTQQLLLDLVTDVKGGRVDAHLLKPDQLQEQLNIISGQLPSDLFDIHRLSTRT</sequence>
<protein>
    <submittedName>
        <fullName evidence="1">Uncharacterized protein</fullName>
    </submittedName>
</protein>
<accession>A0A2A4JGA4</accession>
<reference evidence="1" key="1">
    <citation type="submission" date="2017-09" db="EMBL/GenBank/DDBJ databases">
        <title>Contemporary evolution of a Lepidopteran species, Heliothis virescens, in response to modern agricultural practices.</title>
        <authorList>
            <person name="Fritz M.L."/>
            <person name="Deyonke A.M."/>
            <person name="Papanicolaou A."/>
            <person name="Micinski S."/>
            <person name="Westbrook J."/>
            <person name="Gould F."/>
        </authorList>
    </citation>
    <scope>NUCLEOTIDE SEQUENCE [LARGE SCALE GENOMIC DNA]</scope>
    <source>
        <strain evidence="1">HvINT-</strain>
        <tissue evidence="1">Whole body</tissue>
    </source>
</reference>
<organism evidence="1">
    <name type="scientific">Heliothis virescens</name>
    <name type="common">Tobacco budworm moth</name>
    <dbReference type="NCBI Taxonomy" id="7102"/>
    <lineage>
        <taxon>Eukaryota</taxon>
        <taxon>Metazoa</taxon>
        <taxon>Ecdysozoa</taxon>
        <taxon>Arthropoda</taxon>
        <taxon>Hexapoda</taxon>
        <taxon>Insecta</taxon>
        <taxon>Pterygota</taxon>
        <taxon>Neoptera</taxon>
        <taxon>Endopterygota</taxon>
        <taxon>Lepidoptera</taxon>
        <taxon>Glossata</taxon>
        <taxon>Ditrysia</taxon>
        <taxon>Noctuoidea</taxon>
        <taxon>Noctuidae</taxon>
        <taxon>Heliothinae</taxon>
        <taxon>Heliothis</taxon>
    </lineage>
</organism>
<evidence type="ECO:0000313" key="1">
    <source>
        <dbReference type="EMBL" id="PCG70443.1"/>
    </source>
</evidence>
<dbReference type="Pfam" id="PF12259">
    <property type="entry name" value="Baculo_F"/>
    <property type="match status" value="1"/>
</dbReference>
<proteinExistence type="predicted"/>
<dbReference type="AlphaFoldDB" id="A0A2A4JGA4"/>
<gene>
    <name evidence="1" type="ORF">B5V51_2965</name>
</gene>
<name>A0A2A4JGA4_HELVI</name>
<dbReference type="InterPro" id="IPR022048">
    <property type="entry name" value="Envelope_fusion-like"/>
</dbReference>